<dbReference type="GO" id="GO:0005886">
    <property type="term" value="C:plasma membrane"/>
    <property type="evidence" value="ECO:0007669"/>
    <property type="project" value="UniProtKB-SubCell"/>
</dbReference>
<evidence type="ECO:0000313" key="10">
    <source>
        <dbReference type="EMBL" id="MBC8361610.1"/>
    </source>
</evidence>
<evidence type="ECO:0000256" key="2">
    <source>
        <dbReference type="ARBA" id="ARBA00004953"/>
    </source>
</evidence>
<dbReference type="HAMAP" id="MF_00024">
    <property type="entry name" value="CobD_CbiB"/>
    <property type="match status" value="1"/>
</dbReference>
<keyword evidence="8 9" id="KW-0472">Membrane</keyword>
<name>A0A8J6THA5_9BACT</name>
<comment type="function">
    <text evidence="9">Converts cobyric acid to cobinamide by the addition of aminopropanol on the F carboxylic group.</text>
</comment>
<evidence type="ECO:0000256" key="3">
    <source>
        <dbReference type="ARBA" id="ARBA00006263"/>
    </source>
</evidence>
<feature type="transmembrane region" description="Helical" evidence="9">
    <location>
        <begin position="297"/>
        <end position="315"/>
    </location>
</feature>
<dbReference type="GO" id="GO:0015420">
    <property type="term" value="F:ABC-type vitamin B12 transporter activity"/>
    <property type="evidence" value="ECO:0007669"/>
    <property type="project" value="UniProtKB-UniRule"/>
</dbReference>
<comment type="subcellular location">
    <subcellularLocation>
        <location evidence="1 9">Cell membrane</location>
        <topology evidence="1 9">Multi-pass membrane protein</topology>
    </subcellularLocation>
</comment>
<dbReference type="GO" id="GO:0048472">
    <property type="term" value="F:threonine-phosphate decarboxylase activity"/>
    <property type="evidence" value="ECO:0007669"/>
    <property type="project" value="InterPro"/>
</dbReference>
<evidence type="ECO:0000256" key="7">
    <source>
        <dbReference type="ARBA" id="ARBA00022989"/>
    </source>
</evidence>
<dbReference type="Pfam" id="PF03186">
    <property type="entry name" value="CobD_Cbib"/>
    <property type="match status" value="1"/>
</dbReference>
<evidence type="ECO:0000256" key="1">
    <source>
        <dbReference type="ARBA" id="ARBA00004651"/>
    </source>
</evidence>
<protein>
    <recommendedName>
        <fullName evidence="9">Cobalamin biosynthesis protein CobD</fullName>
    </recommendedName>
</protein>
<dbReference type="EMBL" id="JACNJH010000140">
    <property type="protein sequence ID" value="MBC8361610.1"/>
    <property type="molecule type" value="Genomic_DNA"/>
</dbReference>
<evidence type="ECO:0000256" key="4">
    <source>
        <dbReference type="ARBA" id="ARBA00022475"/>
    </source>
</evidence>
<organism evidence="10 11">
    <name type="scientific">Candidatus Desulfatibia profunda</name>
    <dbReference type="NCBI Taxonomy" id="2841695"/>
    <lineage>
        <taxon>Bacteria</taxon>
        <taxon>Pseudomonadati</taxon>
        <taxon>Thermodesulfobacteriota</taxon>
        <taxon>Desulfobacteria</taxon>
        <taxon>Desulfobacterales</taxon>
        <taxon>Desulfobacterales incertae sedis</taxon>
        <taxon>Candidatus Desulfatibia</taxon>
    </lineage>
</organism>
<keyword evidence="7 9" id="KW-1133">Transmembrane helix</keyword>
<proteinExistence type="inferred from homology"/>
<dbReference type="UniPathway" id="UPA00148"/>
<comment type="caution">
    <text evidence="9">Lacks conserved residue(s) required for the propagation of feature annotation.</text>
</comment>
<reference evidence="10 11" key="1">
    <citation type="submission" date="2020-08" db="EMBL/GenBank/DDBJ databases">
        <title>Bridging the membrane lipid divide: bacteria of the FCB group superphylum have the potential to synthesize archaeal ether lipids.</title>
        <authorList>
            <person name="Villanueva L."/>
            <person name="Von Meijenfeldt F.A.B."/>
            <person name="Westbye A.B."/>
            <person name="Yadav S."/>
            <person name="Hopmans E.C."/>
            <person name="Dutilh B.E."/>
            <person name="Sinninghe Damste J.S."/>
        </authorList>
    </citation>
    <scope>NUCLEOTIDE SEQUENCE [LARGE SCALE GENOMIC DNA]</scope>
    <source>
        <strain evidence="10">NIOZ-UU30</strain>
    </source>
</reference>
<dbReference type="PANTHER" id="PTHR34308">
    <property type="entry name" value="COBALAMIN BIOSYNTHESIS PROTEIN CBIB"/>
    <property type="match status" value="1"/>
</dbReference>
<evidence type="ECO:0000313" key="11">
    <source>
        <dbReference type="Proteomes" id="UP000603434"/>
    </source>
</evidence>
<comment type="similarity">
    <text evidence="3 9">Belongs to the CobD/CbiB family.</text>
</comment>
<dbReference type="Proteomes" id="UP000603434">
    <property type="component" value="Unassembled WGS sequence"/>
</dbReference>
<dbReference type="GO" id="GO:0009236">
    <property type="term" value="P:cobalamin biosynthetic process"/>
    <property type="evidence" value="ECO:0007669"/>
    <property type="project" value="UniProtKB-UniRule"/>
</dbReference>
<keyword evidence="6 9" id="KW-0812">Transmembrane</keyword>
<gene>
    <name evidence="9 10" type="primary">cobD</name>
    <name evidence="10" type="ORF">H8E23_09445</name>
</gene>
<evidence type="ECO:0000256" key="9">
    <source>
        <dbReference type="HAMAP-Rule" id="MF_00024"/>
    </source>
</evidence>
<comment type="caution">
    <text evidence="10">The sequence shown here is derived from an EMBL/GenBank/DDBJ whole genome shotgun (WGS) entry which is preliminary data.</text>
</comment>
<keyword evidence="4 9" id="KW-1003">Cell membrane</keyword>
<evidence type="ECO:0000256" key="6">
    <source>
        <dbReference type="ARBA" id="ARBA00022692"/>
    </source>
</evidence>
<evidence type="ECO:0000256" key="8">
    <source>
        <dbReference type="ARBA" id="ARBA00023136"/>
    </source>
</evidence>
<dbReference type="AlphaFoldDB" id="A0A8J6THA5"/>
<accession>A0A8J6THA5</accession>
<feature type="transmembrane region" description="Helical" evidence="9">
    <location>
        <begin position="47"/>
        <end position="75"/>
    </location>
</feature>
<dbReference type="InterPro" id="IPR004485">
    <property type="entry name" value="Cobalamin_biosynth_CobD/CbiB"/>
</dbReference>
<dbReference type="NCBIfam" id="TIGR00380">
    <property type="entry name" value="cobal_cbiB"/>
    <property type="match status" value="1"/>
</dbReference>
<keyword evidence="5 9" id="KW-0169">Cobalamin biosynthesis</keyword>
<evidence type="ECO:0000256" key="5">
    <source>
        <dbReference type="ARBA" id="ARBA00022573"/>
    </source>
</evidence>
<sequence>MDFSTSWYVLPAAVILDLAIGDPDFLPHPIRWMGKAVSFLEPVFRKLPAGLTLSGAFFAAFLIAGTWFVAAWSILAAKLIHPLARSGLEILLVYYTVSARSLEDAALGVYRSLKQNWLQEARSRIALIVGRDVGALKADGIARAAVETVAENLVDGIVSPLFFAAIGGAPLAMAYKMVNTLDSMVGYNNETYRHFGKAAARIDDVANFIPARLAVPVISIAAHILVGKGLPTWKTAVTEGANHSSPNAGYPEAAFAGALGVKLGGPNYYQGHLVNKPYIGVRFAPVHPNHIKKACDLMMLSALIWLVIAWIIAILL</sequence>
<feature type="transmembrane region" description="Helical" evidence="9">
    <location>
        <begin position="157"/>
        <end position="175"/>
    </location>
</feature>
<comment type="pathway">
    <text evidence="2 9">Cofactor biosynthesis; adenosylcobalamin biosynthesis.</text>
</comment>
<dbReference type="PANTHER" id="PTHR34308:SF1">
    <property type="entry name" value="COBALAMIN BIOSYNTHESIS PROTEIN CBIB"/>
    <property type="match status" value="1"/>
</dbReference>